<evidence type="ECO:0000256" key="3">
    <source>
        <dbReference type="SAM" id="Phobius"/>
    </source>
</evidence>
<evidence type="ECO:0000256" key="2">
    <source>
        <dbReference type="SAM" id="MobiDB-lite"/>
    </source>
</evidence>
<accession>A0A7S0NPR5</accession>
<feature type="coiled-coil region" evidence="1">
    <location>
        <begin position="6"/>
        <end position="33"/>
    </location>
</feature>
<feature type="region of interest" description="Disordered" evidence="2">
    <location>
        <begin position="199"/>
        <end position="221"/>
    </location>
</feature>
<evidence type="ECO:0000256" key="1">
    <source>
        <dbReference type="SAM" id="Coils"/>
    </source>
</evidence>
<dbReference type="AlphaFoldDB" id="A0A7S0NPR5"/>
<keyword evidence="3" id="KW-0812">Transmembrane</keyword>
<name>A0A7S0NPR5_9EUKA</name>
<keyword evidence="3" id="KW-0472">Membrane</keyword>
<feature type="transmembrane region" description="Helical" evidence="3">
    <location>
        <begin position="48"/>
        <end position="64"/>
    </location>
</feature>
<organism evidence="4">
    <name type="scientific">Calcidiscus leptoporus</name>
    <dbReference type="NCBI Taxonomy" id="127549"/>
    <lineage>
        <taxon>Eukaryota</taxon>
        <taxon>Haptista</taxon>
        <taxon>Haptophyta</taxon>
        <taxon>Prymnesiophyceae</taxon>
        <taxon>Coccolithales</taxon>
        <taxon>Calcidiscaceae</taxon>
        <taxon>Calcidiscus</taxon>
    </lineage>
</organism>
<feature type="compositionally biased region" description="Basic and acidic residues" evidence="2">
    <location>
        <begin position="203"/>
        <end position="221"/>
    </location>
</feature>
<keyword evidence="1" id="KW-0175">Coiled coil</keyword>
<feature type="transmembrane region" description="Helical" evidence="3">
    <location>
        <begin position="165"/>
        <end position="185"/>
    </location>
</feature>
<dbReference type="EMBL" id="HBER01004947">
    <property type="protein sequence ID" value="CAD8527254.1"/>
    <property type="molecule type" value="Transcribed_RNA"/>
</dbReference>
<reference evidence="4" key="1">
    <citation type="submission" date="2021-01" db="EMBL/GenBank/DDBJ databases">
        <authorList>
            <person name="Corre E."/>
            <person name="Pelletier E."/>
            <person name="Niang G."/>
            <person name="Scheremetjew M."/>
            <person name="Finn R."/>
            <person name="Kale V."/>
            <person name="Holt S."/>
            <person name="Cochrane G."/>
            <person name="Meng A."/>
            <person name="Brown T."/>
            <person name="Cohen L."/>
        </authorList>
    </citation>
    <scope>NUCLEOTIDE SEQUENCE</scope>
    <source>
        <strain evidence="4">RCC1130</strain>
    </source>
</reference>
<feature type="transmembrane region" description="Helical" evidence="3">
    <location>
        <begin position="70"/>
        <end position="89"/>
    </location>
</feature>
<keyword evidence="3" id="KW-1133">Transmembrane helix</keyword>
<proteinExistence type="predicted"/>
<protein>
    <submittedName>
        <fullName evidence="4">Uncharacterized protein</fullName>
    </submittedName>
</protein>
<gene>
    <name evidence="4" type="ORF">CLEP1334_LOCUS2475</name>
</gene>
<evidence type="ECO:0000313" key="4">
    <source>
        <dbReference type="EMBL" id="CAD8527254.1"/>
    </source>
</evidence>
<sequence length="221" mass="24779">MEELSGAEALAALRAKEAELAALKQQVEAKRISAWDVGSMSFDHAKGIGMWVPVVLAAWVWGYLSTTDCIIGLLCLLGVCFFTIFVDCYDFTRKKMLSEHASAMAVAAQRSKPATTPRSAQKKVVERETASAEEEAVFDPGQITIKTWLPPFLILWFFRHNFSDLEMVLAVLALIGALKLGQFLVRRFEKTKWRQALRARAKSAAEKEAKKKEKEAKKKQK</sequence>